<dbReference type="InterPro" id="IPR033118">
    <property type="entry name" value="EXPERA"/>
</dbReference>
<protein>
    <recommendedName>
        <fullName evidence="7">EXPERA domain-containing protein</fullName>
    </recommendedName>
</protein>
<keyword evidence="9" id="KW-1185">Reference proteome</keyword>
<evidence type="ECO:0000256" key="6">
    <source>
        <dbReference type="SAM" id="Phobius"/>
    </source>
</evidence>
<dbReference type="PROSITE" id="PS51751">
    <property type="entry name" value="EXPERA"/>
    <property type="match status" value="1"/>
</dbReference>
<evidence type="ECO:0000313" key="8">
    <source>
        <dbReference type="EMBL" id="KAK1680300.1"/>
    </source>
</evidence>
<feature type="transmembrane region" description="Helical" evidence="6">
    <location>
        <begin position="7"/>
        <end position="26"/>
    </location>
</feature>
<dbReference type="GO" id="GO:0005783">
    <property type="term" value="C:endoplasmic reticulum"/>
    <property type="evidence" value="ECO:0007669"/>
    <property type="project" value="TreeGrafter"/>
</dbReference>
<accession>A0AAD8TCC2</accession>
<feature type="transmembrane region" description="Helical" evidence="6">
    <location>
        <begin position="128"/>
        <end position="145"/>
    </location>
</feature>
<evidence type="ECO:0000256" key="2">
    <source>
        <dbReference type="ARBA" id="ARBA00022692"/>
    </source>
</evidence>
<dbReference type="GO" id="GO:0016020">
    <property type="term" value="C:membrane"/>
    <property type="evidence" value="ECO:0007669"/>
    <property type="project" value="UniProtKB-SubCell"/>
</dbReference>
<keyword evidence="4 5" id="KW-0472">Membrane</keyword>
<keyword evidence="3 5" id="KW-1133">Transmembrane helix</keyword>
<dbReference type="PANTHER" id="PTHR31204">
    <property type="entry name" value="SIGMA INTRACELLULAR RECEPTOR 2"/>
    <property type="match status" value="1"/>
</dbReference>
<organism evidence="8 9">
    <name type="scientific">Lolium multiflorum</name>
    <name type="common">Italian ryegrass</name>
    <name type="synonym">Lolium perenne subsp. multiflorum</name>
    <dbReference type="NCBI Taxonomy" id="4521"/>
    <lineage>
        <taxon>Eukaryota</taxon>
        <taxon>Viridiplantae</taxon>
        <taxon>Streptophyta</taxon>
        <taxon>Embryophyta</taxon>
        <taxon>Tracheophyta</taxon>
        <taxon>Spermatophyta</taxon>
        <taxon>Magnoliopsida</taxon>
        <taxon>Liliopsida</taxon>
        <taxon>Poales</taxon>
        <taxon>Poaceae</taxon>
        <taxon>BOP clade</taxon>
        <taxon>Pooideae</taxon>
        <taxon>Poodae</taxon>
        <taxon>Poeae</taxon>
        <taxon>Poeae Chloroplast Group 2 (Poeae type)</taxon>
        <taxon>Loliodinae</taxon>
        <taxon>Loliinae</taxon>
        <taxon>Lolium</taxon>
    </lineage>
</organism>
<dbReference type="Pfam" id="PF05241">
    <property type="entry name" value="EBP"/>
    <property type="match status" value="1"/>
</dbReference>
<sequence length="189" mass="20404">MGAVSAAVDCVVALFSLIMAVAAPLFDSQIVLPRRLYPAPLVDIHRWFMAEFDDYLVADPPAFFIGLVWLDLVFLWPVCVANLYGILARRRWSATTSLMAGVYMITYLCAILGEMLSSGKATPRLLQLYVPFVVFAVTAVLRGLCSCSAPLNTAMSLAPSAQKKMGSLKKATCNGCDVPPGVLVLAHGF</sequence>
<proteinExistence type="predicted"/>
<dbReference type="AlphaFoldDB" id="A0AAD8TCC2"/>
<dbReference type="InterPro" id="IPR051987">
    <property type="entry name" value="Sigma-2_receptor-like"/>
</dbReference>
<dbReference type="Proteomes" id="UP001231189">
    <property type="component" value="Unassembled WGS sequence"/>
</dbReference>
<reference evidence="8" key="1">
    <citation type="submission" date="2023-07" db="EMBL/GenBank/DDBJ databases">
        <title>A chromosome-level genome assembly of Lolium multiflorum.</title>
        <authorList>
            <person name="Chen Y."/>
            <person name="Copetti D."/>
            <person name="Kolliker R."/>
            <person name="Studer B."/>
        </authorList>
    </citation>
    <scope>NUCLEOTIDE SEQUENCE</scope>
    <source>
        <strain evidence="8">02402/16</strain>
        <tissue evidence="8">Leaf</tissue>
    </source>
</reference>
<dbReference type="PANTHER" id="PTHR31204:SF4">
    <property type="entry name" value="EXPRESSED PROTEIN"/>
    <property type="match status" value="1"/>
</dbReference>
<keyword evidence="2 5" id="KW-0812">Transmembrane</keyword>
<evidence type="ECO:0000256" key="5">
    <source>
        <dbReference type="PROSITE-ProRule" id="PRU01087"/>
    </source>
</evidence>
<gene>
    <name evidence="8" type="ORF">QYE76_041148</name>
</gene>
<feature type="transmembrane region" description="Helical" evidence="6">
    <location>
        <begin position="62"/>
        <end position="86"/>
    </location>
</feature>
<evidence type="ECO:0000256" key="4">
    <source>
        <dbReference type="ARBA" id="ARBA00023136"/>
    </source>
</evidence>
<evidence type="ECO:0000256" key="3">
    <source>
        <dbReference type="ARBA" id="ARBA00022989"/>
    </source>
</evidence>
<evidence type="ECO:0000256" key="1">
    <source>
        <dbReference type="ARBA" id="ARBA00004141"/>
    </source>
</evidence>
<name>A0AAD8TCC2_LOLMU</name>
<comment type="caution">
    <text evidence="8">The sequence shown here is derived from an EMBL/GenBank/DDBJ whole genome shotgun (WGS) entry which is preliminary data.</text>
</comment>
<feature type="transmembrane region" description="Helical" evidence="6">
    <location>
        <begin position="98"/>
        <end position="116"/>
    </location>
</feature>
<evidence type="ECO:0000259" key="7">
    <source>
        <dbReference type="PROSITE" id="PS51751"/>
    </source>
</evidence>
<feature type="domain" description="EXPERA" evidence="7">
    <location>
        <begin position="8"/>
        <end position="140"/>
    </location>
</feature>
<dbReference type="EMBL" id="JAUUTY010000002">
    <property type="protein sequence ID" value="KAK1680300.1"/>
    <property type="molecule type" value="Genomic_DNA"/>
</dbReference>
<evidence type="ECO:0000313" key="9">
    <source>
        <dbReference type="Proteomes" id="UP001231189"/>
    </source>
</evidence>
<comment type="subcellular location">
    <subcellularLocation>
        <location evidence="1">Membrane</location>
        <topology evidence="1">Multi-pass membrane protein</topology>
    </subcellularLocation>
</comment>